<accession>L0AYZ7</accession>
<dbReference type="AlphaFoldDB" id="L0AYZ7"/>
<name>L0AYZ7_THEEQ</name>
<keyword evidence="2" id="KW-0964">Secreted</keyword>
<feature type="compositionally biased region" description="Basic and acidic residues" evidence="5">
    <location>
        <begin position="115"/>
        <end position="126"/>
    </location>
</feature>
<dbReference type="PROSITE" id="PS51412">
    <property type="entry name" value="MACPF_2"/>
    <property type="match status" value="1"/>
</dbReference>
<evidence type="ECO:0000256" key="2">
    <source>
        <dbReference type="ARBA" id="ARBA00022525"/>
    </source>
</evidence>
<feature type="chain" id="PRO_5003939562" evidence="6">
    <location>
        <begin position="23"/>
        <end position="846"/>
    </location>
</feature>
<evidence type="ECO:0000313" key="9">
    <source>
        <dbReference type="Proteomes" id="UP000031512"/>
    </source>
</evidence>
<dbReference type="EMBL" id="CP001669">
    <property type="protein sequence ID" value="AFZ80458.1"/>
    <property type="molecule type" value="Genomic_DNA"/>
</dbReference>
<dbReference type="PANTHER" id="PTHR45742:SF8">
    <property type="entry name" value="FLOCCULATION PROTEIN FLO11"/>
    <property type="match status" value="1"/>
</dbReference>
<dbReference type="Proteomes" id="UP000031512">
    <property type="component" value="Chromosome 1"/>
</dbReference>
<evidence type="ECO:0000256" key="5">
    <source>
        <dbReference type="SAM" id="MobiDB-lite"/>
    </source>
</evidence>
<dbReference type="GeneID" id="15803678"/>
<evidence type="ECO:0000256" key="6">
    <source>
        <dbReference type="SAM" id="SignalP"/>
    </source>
</evidence>
<evidence type="ECO:0000256" key="4">
    <source>
        <dbReference type="ARBA" id="ARBA00023157"/>
    </source>
</evidence>
<dbReference type="Pfam" id="PF01823">
    <property type="entry name" value="MACPF"/>
    <property type="match status" value="1"/>
</dbReference>
<dbReference type="VEuPathDB" id="PiroplasmaDB:BEWA_033110"/>
<evidence type="ECO:0000256" key="1">
    <source>
        <dbReference type="ARBA" id="ARBA00004613"/>
    </source>
</evidence>
<feature type="signal peptide" evidence="6">
    <location>
        <begin position="1"/>
        <end position="22"/>
    </location>
</feature>
<keyword evidence="4" id="KW-1015">Disulfide bond</keyword>
<proteinExistence type="predicted"/>
<evidence type="ECO:0000256" key="3">
    <source>
        <dbReference type="ARBA" id="ARBA00022852"/>
    </source>
</evidence>
<feature type="region of interest" description="Disordered" evidence="5">
    <location>
        <begin position="28"/>
        <end position="207"/>
    </location>
</feature>
<keyword evidence="6" id="KW-0732">Signal</keyword>
<keyword evidence="3" id="KW-0204">Cytolysis</keyword>
<dbReference type="GO" id="GO:0031640">
    <property type="term" value="P:killing of cells of another organism"/>
    <property type="evidence" value="ECO:0007669"/>
    <property type="project" value="UniProtKB-KW"/>
</dbReference>
<dbReference type="KEGG" id="beq:BEWA_033110"/>
<dbReference type="GO" id="GO:0005576">
    <property type="term" value="C:extracellular region"/>
    <property type="evidence" value="ECO:0007669"/>
    <property type="project" value="UniProtKB-SubCell"/>
</dbReference>
<reference evidence="8 9" key="1">
    <citation type="journal article" date="2012" name="BMC Genomics">
        <title>Comparative genomic analysis and phylogenetic position of Theileria equi.</title>
        <authorList>
            <person name="Kappmeyer L.S."/>
            <person name="Thiagarajan M."/>
            <person name="Herndon D.R."/>
            <person name="Ramsay J.D."/>
            <person name="Caler E."/>
            <person name="Djikeng A."/>
            <person name="Gillespie J.J."/>
            <person name="Lau A.O."/>
            <person name="Roalson E.H."/>
            <person name="Silva J.C."/>
            <person name="Silva M.G."/>
            <person name="Suarez C.E."/>
            <person name="Ueti M.W."/>
            <person name="Nene V.M."/>
            <person name="Mealey R.H."/>
            <person name="Knowles D.P."/>
            <person name="Brayton K.A."/>
        </authorList>
    </citation>
    <scope>NUCLEOTIDE SEQUENCE [LARGE SCALE GENOMIC DNA]</scope>
    <source>
        <strain evidence="8 9">WA</strain>
    </source>
</reference>
<dbReference type="OrthoDB" id="1366754at2759"/>
<organism evidence="8 9">
    <name type="scientific">Theileria equi strain WA</name>
    <dbReference type="NCBI Taxonomy" id="1537102"/>
    <lineage>
        <taxon>Eukaryota</taxon>
        <taxon>Sar</taxon>
        <taxon>Alveolata</taxon>
        <taxon>Apicomplexa</taxon>
        <taxon>Aconoidasida</taxon>
        <taxon>Piroplasmida</taxon>
        <taxon>Theileriidae</taxon>
        <taxon>Theileria</taxon>
    </lineage>
</organism>
<protein>
    <submittedName>
        <fullName evidence="8">MAC/Perforin domain containing protein</fullName>
    </submittedName>
</protein>
<comment type="subcellular location">
    <subcellularLocation>
        <location evidence="1">Secreted</location>
    </subcellularLocation>
</comment>
<gene>
    <name evidence="8" type="ORF">BEWA_033110</name>
</gene>
<dbReference type="PANTHER" id="PTHR45742">
    <property type="entry name" value="COMPLEMENT COMPONENT C6"/>
    <property type="match status" value="1"/>
</dbReference>
<dbReference type="InterPro" id="IPR020864">
    <property type="entry name" value="MACPF"/>
</dbReference>
<dbReference type="STRING" id="1537102.L0AYZ7"/>
<evidence type="ECO:0000313" key="8">
    <source>
        <dbReference type="EMBL" id="AFZ80458.1"/>
    </source>
</evidence>
<evidence type="ECO:0000259" key="7">
    <source>
        <dbReference type="PROSITE" id="PS51412"/>
    </source>
</evidence>
<dbReference type="SMART" id="SM00457">
    <property type="entry name" value="MACPF"/>
    <property type="match status" value="1"/>
</dbReference>
<feature type="domain" description="MACPF" evidence="7">
    <location>
        <begin position="241"/>
        <end position="590"/>
    </location>
</feature>
<dbReference type="RefSeq" id="XP_004830124.1">
    <property type="nucleotide sequence ID" value="XM_004830067.1"/>
</dbReference>
<dbReference type="eggNOG" id="ENOG502S7UT">
    <property type="taxonomic scope" value="Eukaryota"/>
</dbReference>
<keyword evidence="9" id="KW-1185">Reference proteome</keyword>
<sequence>MQFKTLLYLLALKTSLGPFCDAENVASGKAGTEKFSPIGMLKKTKQKPGKVAERKNSPLSGGKDSDKTGDPSPTSDGKPTRKAGPRQSNTLGGSKASEAKKSKVPGRKPAAQEGDLVKDEDILKDLDNDDLFNQFFDGSEDEEPEPKQAVKPRGKSRDDVFGGSLYLPKGTKSSLARTKRSLEDKDDFQDSLETFDPPNFDEGLDLDDDDFKFDAKRSHSHERKESSRVVSHTRDLDIKPLDVHNSSNPGLSASLRYLGSGYDIVFGNPLGDPIVMMDQGYRNPVIKLNWDIEYSNKDGANLKEPYGSWIRPEYSCRQSETIDHVNSIDDFKKELSVDAQASASIPFFFSFTASTGYKNFVKSTATNKVRTYISKTYCLRYVAGMVNYNLMQTTDEFKAAVDKLPEKFDATTCTLDVFKADENDPVCASSVKPWIQFLKMFGTHFTTVVHLGGKITHQIQVKKTDVLHMQESGMNVDSAIKAAVSPALLDSASGNFSSTTDISSNKTYENFKYDKQVIVIGGDTLVDSKDINSLHNWAKDLSNKPMPIKIRLESIRSLLGNETQRIAFDEALKFYSETYGVTPDDIYKKYGKEFGVASLAKKGHQVVYSGSRPGSAVCPNKTTVIMGFSLVINKNKHFIGKNRFPVQISACPVGEEKCIVSNDSPDSEYRIWIICGTDPIPLLVQQTATSVGSPAMASCPMGFSIAYGFAFSIPKGNNVQPTDAYPCRATNQTCVHESQDGKATNSVWIACVENGAPQLSEITNHTVSTSSMGCSSKQEAVVTQNVCPPSSTLIGGWSMTFSESDNSAKTFNKCSRDTFACKIEETFMNSKNCKSFFSWIACSSNV</sequence>